<dbReference type="EMBL" id="AP017928">
    <property type="protein sequence ID" value="BBA32207.1"/>
    <property type="molecule type" value="Genomic_DNA"/>
</dbReference>
<comment type="function">
    <text evidence="3">Catalyzes the conversion of S-adenosyl-L-methionine (SAM) to carboxy-S-adenosyl-L-methionine (Cx-SAM).</text>
</comment>
<dbReference type="EC" id="2.1.3.-" evidence="3"/>
<dbReference type="PIRSF" id="PIRSF006325">
    <property type="entry name" value="MeTrfase_bac"/>
    <property type="match status" value="1"/>
</dbReference>
<dbReference type="PANTHER" id="PTHR43861:SF2">
    <property type="entry name" value="CARBOXY-S-ADENOSYL-L-METHIONINE SYNTHASE"/>
    <property type="match status" value="1"/>
</dbReference>
<feature type="binding site" evidence="3">
    <location>
        <position position="201"/>
    </location>
    <ligand>
        <name>S-adenosyl-L-methionine</name>
        <dbReference type="ChEBI" id="CHEBI:59789"/>
    </ligand>
</feature>
<comment type="caution">
    <text evidence="3">Lacks conserved residue(s) required for the propagation of feature annotation.</text>
</comment>
<gene>
    <name evidence="3" type="primary">cmoA</name>
    <name evidence="6" type="ORF">sS8_0239</name>
</gene>
<keyword evidence="6" id="KW-0489">Methyltransferase</keyword>
<dbReference type="GO" id="GO:0002098">
    <property type="term" value="P:tRNA wobble uridine modification"/>
    <property type="evidence" value="ECO:0007669"/>
    <property type="project" value="InterPro"/>
</dbReference>
<dbReference type="KEGG" id="mmai:sS8_0239"/>
<keyword evidence="2 3" id="KW-0949">S-adenosyl-L-methionine</keyword>
<dbReference type="GO" id="GO:0016743">
    <property type="term" value="F:carboxyl- or carbamoyltransferase activity"/>
    <property type="evidence" value="ECO:0007669"/>
    <property type="project" value="UniProtKB-UniRule"/>
</dbReference>
<dbReference type="GO" id="GO:1904047">
    <property type="term" value="F:S-adenosyl-L-methionine binding"/>
    <property type="evidence" value="ECO:0007669"/>
    <property type="project" value="UniProtKB-UniRule"/>
</dbReference>
<organism evidence="6 7">
    <name type="scientific">Methylocaldum marinum</name>
    <dbReference type="NCBI Taxonomy" id="1432792"/>
    <lineage>
        <taxon>Bacteria</taxon>
        <taxon>Pseudomonadati</taxon>
        <taxon>Pseudomonadota</taxon>
        <taxon>Gammaproteobacteria</taxon>
        <taxon>Methylococcales</taxon>
        <taxon>Methylococcaceae</taxon>
        <taxon>Methylocaldum</taxon>
    </lineage>
</organism>
<dbReference type="Pfam" id="PF13649">
    <property type="entry name" value="Methyltransf_25"/>
    <property type="match status" value="1"/>
</dbReference>
<name>A0A286P3I5_9GAMM</name>
<sequence length="244" mass="27930">MKAMIKDNLFKDQQTMVMDFDFGKDTAEVFDDMLDRSVPFYGEIQRMISEIAGYFAVPSTNLYDLGCSTGTTFIGLDPVVPEKVNFIGIDSSPEMLEKARKKFQDSAIGHPYELICMSLDDGVPILNASVVIMNLTLQFVRPLNRDRVIASIAHGLNDGGCLVLVEKVLSQDSTINRLFIKHYYEFKKRNGYSELEISQKREALENVLIPYHFEENRELLLRNGFKSCDVFFRWYNFCGMLALK</sequence>
<protein>
    <recommendedName>
        <fullName evidence="3">Carboxy-S-adenosyl-L-methionine synthase</fullName>
        <shortName evidence="3">Cx-SAM synthase</shortName>
        <ecNumber evidence="3">2.1.3.-</ecNumber>
    </recommendedName>
</protein>
<evidence type="ECO:0000256" key="2">
    <source>
        <dbReference type="ARBA" id="ARBA00022691"/>
    </source>
</evidence>
<evidence type="ECO:0000313" key="6">
    <source>
        <dbReference type="EMBL" id="BBA32207.1"/>
    </source>
</evidence>
<dbReference type="Proteomes" id="UP000266313">
    <property type="component" value="Chromosome"/>
</dbReference>
<dbReference type="InterPro" id="IPR041698">
    <property type="entry name" value="Methyltransf_25"/>
</dbReference>
<dbReference type="Gene3D" id="3.40.50.150">
    <property type="entry name" value="Vaccinia Virus protein VP39"/>
    <property type="match status" value="1"/>
</dbReference>
<dbReference type="InterPro" id="IPR029063">
    <property type="entry name" value="SAM-dependent_MTases_sf"/>
</dbReference>
<dbReference type="InterPro" id="IPR005271">
    <property type="entry name" value="CmoA"/>
</dbReference>
<proteinExistence type="inferred from homology"/>
<dbReference type="GO" id="GO:0008168">
    <property type="term" value="F:methyltransferase activity"/>
    <property type="evidence" value="ECO:0007669"/>
    <property type="project" value="UniProtKB-KW"/>
</dbReference>
<comment type="subunit">
    <text evidence="3">Homodimer.</text>
</comment>
<feature type="binding site" evidence="3 4">
    <location>
        <position position="134"/>
    </location>
    <ligand>
        <name>S-adenosyl-L-methionine</name>
        <dbReference type="ChEBI" id="CHEBI:59789"/>
    </ligand>
</feature>
<evidence type="ECO:0000313" key="7">
    <source>
        <dbReference type="Proteomes" id="UP000266313"/>
    </source>
</evidence>
<comment type="catalytic activity">
    <reaction evidence="3">
        <text>prephenate + S-adenosyl-L-methionine = carboxy-S-adenosyl-L-methionine + 3-phenylpyruvate + H2O</text>
        <dbReference type="Rhea" id="RHEA:51692"/>
        <dbReference type="ChEBI" id="CHEBI:15377"/>
        <dbReference type="ChEBI" id="CHEBI:18005"/>
        <dbReference type="ChEBI" id="CHEBI:29934"/>
        <dbReference type="ChEBI" id="CHEBI:59789"/>
        <dbReference type="ChEBI" id="CHEBI:134278"/>
    </reaction>
</comment>
<dbReference type="CDD" id="cd02440">
    <property type="entry name" value="AdoMet_MTases"/>
    <property type="match status" value="1"/>
</dbReference>
<accession>A0A286P3I5</accession>
<dbReference type="HAMAP" id="MF_01589">
    <property type="entry name" value="Cx_SAM_synthase"/>
    <property type="match status" value="1"/>
</dbReference>
<feature type="binding site" evidence="3 4">
    <location>
        <begin position="66"/>
        <end position="68"/>
    </location>
    <ligand>
        <name>S-adenosyl-L-methionine</name>
        <dbReference type="ChEBI" id="CHEBI:59789"/>
    </ligand>
</feature>
<reference evidence="6 7" key="1">
    <citation type="submission" date="2016-12" db="EMBL/GenBank/DDBJ databases">
        <title>Genome sequencing of Methylocaldum marinum.</title>
        <authorList>
            <person name="Takeuchi M."/>
            <person name="Kamagata Y."/>
            <person name="Hiraoka S."/>
            <person name="Oshima K."/>
            <person name="Hattori M."/>
            <person name="Iwasaki W."/>
        </authorList>
    </citation>
    <scope>NUCLEOTIDE SEQUENCE [LARGE SCALE GENOMIC DNA]</scope>
    <source>
        <strain evidence="6 7">S8</strain>
    </source>
</reference>
<feature type="binding site" evidence="3 4">
    <location>
        <position position="41"/>
    </location>
    <ligand>
        <name>S-adenosyl-L-methionine</name>
        <dbReference type="ChEBI" id="CHEBI:59789"/>
    </ligand>
</feature>
<comment type="similarity">
    <text evidence="3">Belongs to the class I-like SAM-binding methyltransferase superfamily. Cx-SAM synthase family.</text>
</comment>
<dbReference type="PANTHER" id="PTHR43861">
    <property type="entry name" value="TRANS-ACONITATE 2-METHYLTRANSFERASE-RELATED"/>
    <property type="match status" value="1"/>
</dbReference>
<keyword evidence="7" id="KW-1185">Reference proteome</keyword>
<dbReference type="NCBIfam" id="TIGR00740">
    <property type="entry name" value="carboxy-S-adenosyl-L-methionine synthase CmoA"/>
    <property type="match status" value="1"/>
</dbReference>
<dbReference type="AlphaFoldDB" id="A0A286P3I5"/>
<evidence type="ECO:0000256" key="3">
    <source>
        <dbReference type="HAMAP-Rule" id="MF_01589"/>
    </source>
</evidence>
<feature type="domain" description="Methyltransferase" evidence="5">
    <location>
        <begin position="64"/>
        <end position="160"/>
    </location>
</feature>
<dbReference type="GO" id="GO:0032259">
    <property type="term" value="P:methylation"/>
    <property type="evidence" value="ECO:0007669"/>
    <property type="project" value="UniProtKB-KW"/>
</dbReference>
<keyword evidence="1 3" id="KW-0808">Transferase</keyword>
<dbReference type="SUPFAM" id="SSF53335">
    <property type="entry name" value="S-adenosyl-L-methionine-dependent methyltransferases"/>
    <property type="match status" value="1"/>
</dbReference>
<evidence type="ECO:0000256" key="4">
    <source>
        <dbReference type="PIRSR" id="PIRSR006325-1"/>
    </source>
</evidence>
<evidence type="ECO:0000259" key="5">
    <source>
        <dbReference type="Pfam" id="PF13649"/>
    </source>
</evidence>
<evidence type="ECO:0000256" key="1">
    <source>
        <dbReference type="ARBA" id="ARBA00022679"/>
    </source>
</evidence>